<sequence>MKKTLAYALALGSLAAAGPAFAQAANTSTDTASGSVTIIRPLTLTKTTDLAFGRVVQPRSGTGTVSIANNSTTVVGDNGAVVLSGLTTSHAVFGVSGEGAQVVNVTSPATFDLSNGANTITVTLAPDWNTTTNQVTLLGSLGAAGSATLNLGGSFNLPSTQASGAYTGTFNVTVAYN</sequence>
<comment type="caution">
    <text evidence="2">The sequence shown here is derived from an EMBL/GenBank/DDBJ whole genome shotgun (WGS) entry which is preliminary data.</text>
</comment>
<organism evidence="2 3">
    <name type="scientific">Novosphingobium aquae</name>
    <dbReference type="NCBI Taxonomy" id="3133435"/>
    <lineage>
        <taxon>Bacteria</taxon>
        <taxon>Pseudomonadati</taxon>
        <taxon>Pseudomonadota</taxon>
        <taxon>Alphaproteobacteria</taxon>
        <taxon>Sphingomonadales</taxon>
        <taxon>Sphingomonadaceae</taxon>
        <taxon>Novosphingobium</taxon>
    </lineage>
</organism>
<dbReference type="Pfam" id="PF14352">
    <property type="entry name" value="DUF4402"/>
    <property type="match status" value="1"/>
</dbReference>
<keyword evidence="1" id="KW-0732">Signal</keyword>
<feature type="signal peptide" evidence="1">
    <location>
        <begin position="1"/>
        <end position="22"/>
    </location>
</feature>
<accession>A0ABU8S878</accession>
<name>A0ABU8S878_9SPHN</name>
<dbReference type="EMBL" id="JBBHJY010000004">
    <property type="protein sequence ID" value="MEJ6010167.1"/>
    <property type="molecule type" value="Genomic_DNA"/>
</dbReference>
<protein>
    <submittedName>
        <fullName evidence="2">DUF4402 domain-containing protein</fullName>
    </submittedName>
</protein>
<gene>
    <name evidence="2" type="ORF">WG900_09575</name>
</gene>
<proteinExistence type="predicted"/>
<keyword evidence="3" id="KW-1185">Reference proteome</keyword>
<reference evidence="2 3" key="1">
    <citation type="submission" date="2024-03" db="EMBL/GenBank/DDBJ databases">
        <authorList>
            <person name="Jo J.-H."/>
        </authorList>
    </citation>
    <scope>NUCLEOTIDE SEQUENCE [LARGE SCALE GENOMIC DNA]</scope>
    <source>
        <strain evidence="2 3">AS3R-12</strain>
    </source>
</reference>
<dbReference type="InterPro" id="IPR025514">
    <property type="entry name" value="DUF4402"/>
</dbReference>
<feature type="chain" id="PRO_5046591768" evidence="1">
    <location>
        <begin position="23"/>
        <end position="177"/>
    </location>
</feature>
<evidence type="ECO:0000256" key="1">
    <source>
        <dbReference type="SAM" id="SignalP"/>
    </source>
</evidence>
<dbReference type="Proteomes" id="UP001379235">
    <property type="component" value="Unassembled WGS sequence"/>
</dbReference>
<evidence type="ECO:0000313" key="3">
    <source>
        <dbReference type="Proteomes" id="UP001379235"/>
    </source>
</evidence>
<evidence type="ECO:0000313" key="2">
    <source>
        <dbReference type="EMBL" id="MEJ6010167.1"/>
    </source>
</evidence>
<dbReference type="RefSeq" id="WP_339966658.1">
    <property type="nucleotide sequence ID" value="NZ_JBBHJY010000004.1"/>
</dbReference>